<feature type="region of interest" description="Disordered" evidence="2">
    <location>
        <begin position="161"/>
        <end position="194"/>
    </location>
</feature>
<dbReference type="AlphaFoldDB" id="V6LU35"/>
<keyword evidence="5" id="KW-1185">Reference proteome</keyword>
<evidence type="ECO:0000313" key="4">
    <source>
        <dbReference type="EMBL" id="KAH0572176.1"/>
    </source>
</evidence>
<evidence type="ECO:0000256" key="2">
    <source>
        <dbReference type="SAM" id="MobiDB-lite"/>
    </source>
</evidence>
<dbReference type="VEuPathDB" id="GiardiaDB:SS50377_26385"/>
<name>V6LU35_9EUKA</name>
<evidence type="ECO:0000256" key="1">
    <source>
        <dbReference type="SAM" id="Coils"/>
    </source>
</evidence>
<protein>
    <submittedName>
        <fullName evidence="3">Uncharacterized protein</fullName>
    </submittedName>
</protein>
<reference evidence="4" key="2">
    <citation type="submission" date="2020-12" db="EMBL/GenBank/DDBJ databases">
        <title>New Spironucleus salmonicida genome in near-complete chromosomes.</title>
        <authorList>
            <person name="Xu F."/>
            <person name="Kurt Z."/>
            <person name="Jimenez-Gonzalez A."/>
            <person name="Astvaldsson A."/>
            <person name="Andersson J.O."/>
            <person name="Svard S.G."/>
        </authorList>
    </citation>
    <scope>NUCLEOTIDE SEQUENCE</scope>
    <source>
        <strain evidence="4">ATCC 50377</strain>
    </source>
</reference>
<dbReference type="PANTHER" id="PTHR23159">
    <property type="entry name" value="CENTROSOMAL PROTEIN 2"/>
    <property type="match status" value="1"/>
</dbReference>
<accession>V6LU35</accession>
<feature type="coiled-coil region" evidence="1">
    <location>
        <begin position="658"/>
        <end position="706"/>
    </location>
</feature>
<keyword evidence="1" id="KW-0175">Coiled coil</keyword>
<feature type="compositionally biased region" description="Basic and acidic residues" evidence="2">
    <location>
        <begin position="175"/>
        <end position="189"/>
    </location>
</feature>
<dbReference type="PANTHER" id="PTHR23159:SF31">
    <property type="entry name" value="CENTROSOME-ASSOCIATED PROTEIN CEP250 ISOFORM X1"/>
    <property type="match status" value="1"/>
</dbReference>
<feature type="coiled-coil region" evidence="1">
    <location>
        <begin position="373"/>
        <end position="464"/>
    </location>
</feature>
<proteinExistence type="predicted"/>
<feature type="coiled-coil region" evidence="1">
    <location>
        <begin position="768"/>
        <end position="795"/>
    </location>
</feature>
<feature type="coiled-coil region" evidence="1">
    <location>
        <begin position="198"/>
        <end position="249"/>
    </location>
</feature>
<evidence type="ECO:0000313" key="3">
    <source>
        <dbReference type="EMBL" id="EST47748.1"/>
    </source>
</evidence>
<organism evidence="3">
    <name type="scientific">Spironucleus salmonicida</name>
    <dbReference type="NCBI Taxonomy" id="348837"/>
    <lineage>
        <taxon>Eukaryota</taxon>
        <taxon>Metamonada</taxon>
        <taxon>Diplomonadida</taxon>
        <taxon>Hexamitidae</taxon>
        <taxon>Hexamitinae</taxon>
        <taxon>Spironucleus</taxon>
    </lineage>
</organism>
<reference evidence="3 4" key="1">
    <citation type="journal article" date="2014" name="PLoS Genet.">
        <title>The Genome of Spironucleus salmonicida Highlights a Fish Pathogen Adapted to Fluctuating Environments.</title>
        <authorList>
            <person name="Xu F."/>
            <person name="Jerlstrom-Hultqvist J."/>
            <person name="Einarsson E."/>
            <person name="Astvaldsson A."/>
            <person name="Svard S.G."/>
            <person name="Andersson J.O."/>
        </authorList>
    </citation>
    <scope>NUCLEOTIDE SEQUENCE</scope>
    <source>
        <strain evidence="4">ATCC 50377</strain>
    </source>
</reference>
<dbReference type="EMBL" id="AUWU02000006">
    <property type="protein sequence ID" value="KAH0572176.1"/>
    <property type="molecule type" value="Genomic_DNA"/>
</dbReference>
<feature type="coiled-coil region" evidence="1">
    <location>
        <begin position="310"/>
        <end position="344"/>
    </location>
</feature>
<dbReference type="Proteomes" id="UP000018208">
    <property type="component" value="Unassembled WGS sequence"/>
</dbReference>
<gene>
    <name evidence="3" type="ORF">SS50377_12147</name>
    <name evidence="4" type="ORF">SS50377_26385</name>
</gene>
<dbReference type="EMBL" id="KI546035">
    <property type="protein sequence ID" value="EST47748.1"/>
    <property type="molecule type" value="Genomic_DNA"/>
</dbReference>
<sequence length="1046" mass="119460">MFTSPIPTYDTELALLSQTLATQYTQNLTAQLERLKTQIDGRLLYVLFEEQLCCDPATDHEVPKSVLPIFEPFFGAAAQDIKGDVFAQIARDIGTFAAKVVREQTARADALELEKFQIGAELETLRGVNGLHERSLARLESQLTRLAQVISTTSQFLREQKHQQQSIGDMYQGDNQDKSQKTQQEHEKIPSNTLSRQYQELQQRYIQSMNQLETARSQANMVNSQVQIMSEYKNKNDELDLQLQQERKVNFDLHSQLSEKDTIIEKQSDQYLQLVAEFNELHTKNDDLSAAAQAAVNPDQLRTDLEADLREKFAAQFSALNAQIQALQTEKSASAQNLEDLKGQCAVSDENFLSKQDELERFKAKYLESAESLKTLQISLQTEKKQKENLENQLQEFQVSVVNLNVQSNFANQHQLKELQNQLNEQSDRNSVFSEQIVDKDKEIKRLKAQLAKNMAKITDERSQSWQQLDRSRPGSGMFQQIQGGFDKEVQVSAEFYLLSKVNQSSPNFHRGIYSVYDESSKMQSFDRLSTVTSMSQNTNRASSQANLKIGKNSSKNLVKQSTRPQVDLVNLIGEDSSNIQGILEDDFNEINQNNSRSLSPSVNQLLKAPKGSVQKAKNLNEVIKKVQERYGTNSPQQQRVVLSPERQNSEKEFKNKITQLQNSLDIKCLENDQLQQQNQELKENMKQLEAKIAELEEHIRKFAENYIPIEHVIKDERVASYVNDTSNVDADHKYNVNYYERQLDALKVAQQTVFNLQNNLNSPPHIKKDLQDRVSKIKQNLHSLENQIKSNTDLSVIDDVNGEAPDQTMTEMMQLNKQKNALSLTKNAITNSVIKATTKNSLLDQKKTDKSNQEDLHTIVTTHEKLYSMASLIRTKIEAMKAAHRNSREKIYNRYLESMRLLSKEQMEKLEAERLELKNSNNSQATNQLSIAGLNSSVSNTNYYESGNINLSIVDLQPGGVDNLVFTYRPEKIENTLIYTRNEEIEEKNLPSLRVTRNCSGERKVLTRVCLFDSQTERKSTIRHSGFDYLEPVGATINKLRGKSK</sequence>
<evidence type="ECO:0000313" key="5">
    <source>
        <dbReference type="Proteomes" id="UP000018208"/>
    </source>
</evidence>
<feature type="coiled-coil region" evidence="1">
    <location>
        <begin position="901"/>
        <end position="928"/>
    </location>
</feature>